<reference evidence="2 3" key="2">
    <citation type="journal article" date="2009" name="PLoS ONE">
        <title>An integrated genetic and cytogenetic map of the cucumber genome.</title>
        <authorList>
            <person name="Ren Y."/>
            <person name="Zhang Z."/>
            <person name="Liu J."/>
            <person name="Staub J.E."/>
            <person name="Han Y."/>
            <person name="Cheng Z."/>
            <person name="Li X."/>
            <person name="Lu J."/>
            <person name="Miao H."/>
            <person name="Kang H."/>
            <person name="Xie B."/>
            <person name="Gu X."/>
            <person name="Wang X."/>
            <person name="Du Y."/>
            <person name="Jin W."/>
            <person name="Huang S."/>
        </authorList>
    </citation>
    <scope>NUCLEOTIDE SEQUENCE [LARGE SCALE GENOMIC DNA]</scope>
    <source>
        <strain evidence="3">cv. 9930</strain>
    </source>
</reference>
<dbReference type="Gramene" id="KGN43477">
    <property type="protein sequence ID" value="KGN43477"/>
    <property type="gene ID" value="Csa_7G039250"/>
</dbReference>
<dbReference type="OMA" id="VTEIEIC"/>
<reference evidence="2 3" key="1">
    <citation type="journal article" date="2009" name="Nat. Genet.">
        <title>The genome of the cucumber, Cucumis sativus L.</title>
        <authorList>
            <person name="Huang S."/>
            <person name="Li R."/>
            <person name="Zhang Z."/>
            <person name="Li L."/>
            <person name="Gu X."/>
            <person name="Fan W."/>
            <person name="Lucas W.J."/>
            <person name="Wang X."/>
            <person name="Xie B."/>
            <person name="Ni P."/>
            <person name="Ren Y."/>
            <person name="Zhu H."/>
            <person name="Li J."/>
            <person name="Lin K."/>
            <person name="Jin W."/>
            <person name="Fei Z."/>
            <person name="Li G."/>
            <person name="Staub J."/>
            <person name="Kilian A."/>
            <person name="van der Vossen E.A."/>
            <person name="Wu Y."/>
            <person name="Guo J."/>
            <person name="He J."/>
            <person name="Jia Z."/>
            <person name="Ren Y."/>
            <person name="Tian G."/>
            <person name="Lu Y."/>
            <person name="Ruan J."/>
            <person name="Qian W."/>
            <person name="Wang M."/>
            <person name="Huang Q."/>
            <person name="Li B."/>
            <person name="Xuan Z."/>
            <person name="Cao J."/>
            <person name="Asan"/>
            <person name="Wu Z."/>
            <person name="Zhang J."/>
            <person name="Cai Q."/>
            <person name="Bai Y."/>
            <person name="Zhao B."/>
            <person name="Han Y."/>
            <person name="Li Y."/>
            <person name="Li X."/>
            <person name="Wang S."/>
            <person name="Shi Q."/>
            <person name="Liu S."/>
            <person name="Cho W.K."/>
            <person name="Kim J.Y."/>
            <person name="Xu Y."/>
            <person name="Heller-Uszynska K."/>
            <person name="Miao H."/>
            <person name="Cheng Z."/>
            <person name="Zhang S."/>
            <person name="Wu J."/>
            <person name="Yang Y."/>
            <person name="Kang H."/>
            <person name="Li M."/>
            <person name="Liang H."/>
            <person name="Ren X."/>
            <person name="Shi Z."/>
            <person name="Wen M."/>
            <person name="Jian M."/>
            <person name="Yang H."/>
            <person name="Zhang G."/>
            <person name="Yang Z."/>
            <person name="Chen R."/>
            <person name="Liu S."/>
            <person name="Li J."/>
            <person name="Ma L."/>
            <person name="Liu H."/>
            <person name="Zhou Y."/>
            <person name="Zhao J."/>
            <person name="Fang X."/>
            <person name="Li G."/>
            <person name="Fang L."/>
            <person name="Li Y."/>
            <person name="Liu D."/>
            <person name="Zheng H."/>
            <person name="Zhang Y."/>
            <person name="Qin N."/>
            <person name="Li Z."/>
            <person name="Yang G."/>
            <person name="Yang S."/>
            <person name="Bolund L."/>
            <person name="Kristiansen K."/>
            <person name="Zheng H."/>
            <person name="Li S."/>
            <person name="Zhang X."/>
            <person name="Yang H."/>
            <person name="Wang J."/>
            <person name="Sun R."/>
            <person name="Zhang B."/>
            <person name="Jiang S."/>
            <person name="Wang J."/>
            <person name="Du Y."/>
            <person name="Li S."/>
        </authorList>
    </citation>
    <scope>NUCLEOTIDE SEQUENCE [LARGE SCALE GENOMIC DNA]</scope>
    <source>
        <strain evidence="3">cv. 9930</strain>
    </source>
</reference>
<dbReference type="PANTHER" id="PTHR37260">
    <property type="entry name" value="PHOSPHORELAY PROTEIN"/>
    <property type="match status" value="1"/>
</dbReference>
<reference evidence="2 3" key="3">
    <citation type="journal article" date="2010" name="BMC Genomics">
        <title>Transcriptome sequencing and comparative analysis of cucumber flowers with different sex types.</title>
        <authorList>
            <person name="Guo S."/>
            <person name="Zheng Y."/>
            <person name="Joung J.G."/>
            <person name="Liu S."/>
            <person name="Zhang Z."/>
            <person name="Crasta O.R."/>
            <person name="Sobral B.W."/>
            <person name="Xu Y."/>
            <person name="Huang S."/>
            <person name="Fei Z."/>
        </authorList>
    </citation>
    <scope>NUCLEOTIDE SEQUENCE [LARGE SCALE GENOMIC DNA]</scope>
    <source>
        <strain evidence="3">cv. 9930</strain>
    </source>
</reference>
<dbReference type="STRING" id="3659.A0A0A0K5C9"/>
<dbReference type="AlphaFoldDB" id="A0A0A0K5C9"/>
<dbReference type="OrthoDB" id="685075at2759"/>
<accession>A0A0A0K5C9</accession>
<dbReference type="Proteomes" id="UP000029981">
    <property type="component" value="Chromosome 7"/>
</dbReference>
<organism evidence="2 3">
    <name type="scientific">Cucumis sativus</name>
    <name type="common">Cucumber</name>
    <dbReference type="NCBI Taxonomy" id="3659"/>
    <lineage>
        <taxon>Eukaryota</taxon>
        <taxon>Viridiplantae</taxon>
        <taxon>Streptophyta</taxon>
        <taxon>Embryophyta</taxon>
        <taxon>Tracheophyta</taxon>
        <taxon>Spermatophyta</taxon>
        <taxon>Magnoliopsida</taxon>
        <taxon>eudicotyledons</taxon>
        <taxon>Gunneridae</taxon>
        <taxon>Pentapetalae</taxon>
        <taxon>rosids</taxon>
        <taxon>fabids</taxon>
        <taxon>Cucurbitales</taxon>
        <taxon>Cucurbitaceae</taxon>
        <taxon>Benincaseae</taxon>
        <taxon>Cucumis</taxon>
    </lineage>
</organism>
<dbReference type="eggNOG" id="ENOG502QPUK">
    <property type="taxonomic scope" value="Eukaryota"/>
</dbReference>
<evidence type="ECO:0000313" key="2">
    <source>
        <dbReference type="EMBL" id="KGN43477.1"/>
    </source>
</evidence>
<dbReference type="PANTHER" id="PTHR37260:SF2">
    <property type="entry name" value="PROTEIN ECERIFERUM 16"/>
    <property type="match status" value="1"/>
</dbReference>
<dbReference type="KEGG" id="csv:101207751"/>
<feature type="region of interest" description="Disordered" evidence="1">
    <location>
        <begin position="307"/>
        <end position="332"/>
    </location>
</feature>
<dbReference type="EMBL" id="CM002928">
    <property type="protein sequence ID" value="KGN43477.1"/>
    <property type="molecule type" value="Genomic_DNA"/>
</dbReference>
<name>A0A0A0K5C9_CUCSA</name>
<evidence type="ECO:0000313" key="3">
    <source>
        <dbReference type="Proteomes" id="UP000029981"/>
    </source>
</evidence>
<evidence type="ECO:0000256" key="1">
    <source>
        <dbReference type="SAM" id="MobiDB-lite"/>
    </source>
</evidence>
<feature type="region of interest" description="Disordered" evidence="1">
    <location>
        <begin position="1"/>
        <end position="72"/>
    </location>
</feature>
<gene>
    <name evidence="2" type="ORF">Csa_7G039250</name>
</gene>
<reference evidence="2 3" key="4">
    <citation type="journal article" date="2011" name="BMC Genomics">
        <title>RNA-Seq improves annotation of protein-coding genes in the cucumber genome.</title>
        <authorList>
            <person name="Li Z."/>
            <person name="Zhang Z."/>
            <person name="Yan P."/>
            <person name="Huang S."/>
            <person name="Fei Z."/>
            <person name="Lin K."/>
        </authorList>
    </citation>
    <scope>NUCLEOTIDE SEQUENCE [LARGE SCALE GENOMIC DNA]</scope>
    <source>
        <strain evidence="3">cv. 9930</strain>
    </source>
</reference>
<feature type="compositionally biased region" description="Basic residues" evidence="1">
    <location>
        <begin position="7"/>
        <end position="28"/>
    </location>
</feature>
<sequence>MDAKSLAKSKRAHSQHHTKKYHSNHKQKPFNGTTNESLKNPLPNDNLPSNWDRYGQNTSTAEATPAPLPDVILPKSKGADYRHLIAEARSQMQSCTSTDVFPSLDDVFPGELSGGGSAMLAARGEGLLSWVEDDSFIVDETATSIPEASFLSLNLHMLADQLQKLNVAQRLFIEEDILPSELMQPSECQEAERNIDSSVTEKGNVEDRVQDAIVASSSSYFGSNQQDPTFNPSPTLSNQVQYNACPIELEISSQTKDPKYTDQANTKFTTENSNKKLTKLEATTAEAELDMLLNSFSDTIDLGTTAASSSSRIDEVSKPSFHLPNKGPYSTKKPPIASELDDALDELLQDTSYLTSHIEKPINTHIQSLSLHSGTNSIAKDDFDSWIDSI</sequence>
<protein>
    <submittedName>
        <fullName evidence="2">Uncharacterized protein</fullName>
    </submittedName>
</protein>
<proteinExistence type="predicted"/>
<dbReference type="InterPro" id="IPR053342">
    <property type="entry name" value="Exosome_cofactor/PTGS_suppr"/>
</dbReference>
<keyword evidence="3" id="KW-1185">Reference proteome</keyword>